<keyword evidence="4 5" id="KW-0274">FAD</keyword>
<evidence type="ECO:0000256" key="3">
    <source>
        <dbReference type="ARBA" id="ARBA00022630"/>
    </source>
</evidence>
<dbReference type="Gene3D" id="3.50.50.60">
    <property type="entry name" value="FAD/NAD(P)-binding domain"/>
    <property type="match status" value="1"/>
</dbReference>
<organism evidence="7 8">
    <name type="scientific">Nocardioides ginsengisoli</name>
    <dbReference type="NCBI Taxonomy" id="363868"/>
    <lineage>
        <taxon>Bacteria</taxon>
        <taxon>Bacillati</taxon>
        <taxon>Actinomycetota</taxon>
        <taxon>Actinomycetes</taxon>
        <taxon>Propionibacteriales</taxon>
        <taxon>Nocardioidaceae</taxon>
        <taxon>Nocardioides</taxon>
    </lineage>
</organism>
<dbReference type="Pfam" id="PF00732">
    <property type="entry name" value="GMC_oxred_N"/>
    <property type="match status" value="1"/>
</dbReference>
<dbReference type="InterPro" id="IPR000172">
    <property type="entry name" value="GMC_OxRdtase_N"/>
</dbReference>
<dbReference type="InterPro" id="IPR036188">
    <property type="entry name" value="FAD/NAD-bd_sf"/>
</dbReference>
<evidence type="ECO:0000256" key="4">
    <source>
        <dbReference type="ARBA" id="ARBA00022827"/>
    </source>
</evidence>
<evidence type="ECO:0000313" key="8">
    <source>
        <dbReference type="Proteomes" id="UP001597229"/>
    </source>
</evidence>
<evidence type="ECO:0000259" key="6">
    <source>
        <dbReference type="PROSITE" id="PS00623"/>
    </source>
</evidence>
<reference evidence="8" key="1">
    <citation type="journal article" date="2019" name="Int. J. Syst. Evol. Microbiol.">
        <title>The Global Catalogue of Microorganisms (GCM) 10K type strain sequencing project: providing services to taxonomists for standard genome sequencing and annotation.</title>
        <authorList>
            <consortium name="The Broad Institute Genomics Platform"/>
            <consortium name="The Broad Institute Genome Sequencing Center for Infectious Disease"/>
            <person name="Wu L."/>
            <person name="Ma J."/>
        </authorList>
    </citation>
    <scope>NUCLEOTIDE SEQUENCE [LARGE SCALE GENOMIC DNA]</scope>
    <source>
        <strain evidence="8">CCUG 52478</strain>
    </source>
</reference>
<dbReference type="EMBL" id="JBHTLX010000006">
    <property type="protein sequence ID" value="MFD1247151.1"/>
    <property type="molecule type" value="Genomic_DNA"/>
</dbReference>
<name>A0ABW3VWN1_9ACTN</name>
<gene>
    <name evidence="7" type="ORF">ACFQ3F_05070</name>
</gene>
<evidence type="ECO:0000256" key="5">
    <source>
        <dbReference type="RuleBase" id="RU003968"/>
    </source>
</evidence>
<dbReference type="InterPro" id="IPR007867">
    <property type="entry name" value="GMC_OxRtase_C"/>
</dbReference>
<evidence type="ECO:0000256" key="2">
    <source>
        <dbReference type="ARBA" id="ARBA00010790"/>
    </source>
</evidence>
<dbReference type="Proteomes" id="UP001597229">
    <property type="component" value="Unassembled WGS sequence"/>
</dbReference>
<keyword evidence="8" id="KW-1185">Reference proteome</keyword>
<comment type="cofactor">
    <cofactor evidence="1">
        <name>FAD</name>
        <dbReference type="ChEBI" id="CHEBI:57692"/>
    </cofactor>
</comment>
<dbReference type="Pfam" id="PF05199">
    <property type="entry name" value="GMC_oxred_C"/>
    <property type="match status" value="1"/>
</dbReference>
<dbReference type="InterPro" id="IPR012132">
    <property type="entry name" value="GMC_OxRdtase"/>
</dbReference>
<dbReference type="Gene3D" id="3.30.410.40">
    <property type="match status" value="1"/>
</dbReference>
<evidence type="ECO:0000313" key="7">
    <source>
        <dbReference type="EMBL" id="MFD1247151.1"/>
    </source>
</evidence>
<comment type="caution">
    <text evidence="7">The sequence shown here is derived from an EMBL/GenBank/DDBJ whole genome shotgun (WGS) entry which is preliminary data.</text>
</comment>
<accession>A0ABW3VWN1</accession>
<dbReference type="RefSeq" id="WP_367920541.1">
    <property type="nucleotide sequence ID" value="NZ_BAABAC010000033.1"/>
</dbReference>
<comment type="similarity">
    <text evidence="2 5">Belongs to the GMC oxidoreductase family.</text>
</comment>
<dbReference type="PIRSF" id="PIRSF000137">
    <property type="entry name" value="Alcohol_oxidase"/>
    <property type="match status" value="1"/>
</dbReference>
<dbReference type="PROSITE" id="PS00623">
    <property type="entry name" value="GMC_OXRED_1"/>
    <property type="match status" value="1"/>
</dbReference>
<sequence length="489" mass="51344">MARIIVVGAGSAGCVVAARLAEEHEVELIEAGPDWAGTATGGQLASANWMDAMASPEAFDPGLVATRLTGDAPRQYHRGRGVGGSSSVNAMLALPGLPRDYDRWAEHYGLDDWSWESVAPTFARLAGDLVATSVDDYTPMDKALVDAAGALGMATGVDTLTPHDGGGTLWRNADALGRRSSAEVYLRPALERGAVTLRTGAKVDRLLREGDAVVGVVLLDGTRLYADEVVLAAGAIETPAILLRSGCERPGVGKGLQDHPAASVLLALRPGARAVREGQPCINAVVRTSSSVEEGDIHILPMQGALSESTPAHHAVVMAAVMTVTSTGEVRLDPDDPTGPPVIAERMLTTERDRQVMREAVDVARRLLETAPFQEIVEEAFIDAAGTPVSALDDPAAYEAWLTSSIGDYFHAVGTARMGRADDPGAVVDQRGRVHGLAHVRVIDCSVIPEVPAANTHLPVVMVAERLSAALLADLVPSLSEGADRVHHV</sequence>
<dbReference type="PANTHER" id="PTHR11552:SF147">
    <property type="entry name" value="CHOLINE DEHYDROGENASE, MITOCHONDRIAL"/>
    <property type="match status" value="1"/>
</dbReference>
<feature type="domain" description="Glucose-methanol-choline oxidoreductase N-terminal" evidence="6">
    <location>
        <begin position="79"/>
        <end position="102"/>
    </location>
</feature>
<proteinExistence type="inferred from homology"/>
<keyword evidence="3 5" id="KW-0285">Flavoprotein</keyword>
<dbReference type="PANTHER" id="PTHR11552">
    <property type="entry name" value="GLUCOSE-METHANOL-CHOLINE GMC OXIDOREDUCTASE"/>
    <property type="match status" value="1"/>
</dbReference>
<dbReference type="SUPFAM" id="SSF54373">
    <property type="entry name" value="FAD-linked reductases, C-terminal domain"/>
    <property type="match status" value="1"/>
</dbReference>
<evidence type="ECO:0000256" key="1">
    <source>
        <dbReference type="ARBA" id="ARBA00001974"/>
    </source>
</evidence>
<protein>
    <submittedName>
        <fullName evidence="7">GMC family oxidoreductase</fullName>
    </submittedName>
</protein>
<dbReference type="SUPFAM" id="SSF51905">
    <property type="entry name" value="FAD/NAD(P)-binding domain"/>
    <property type="match status" value="1"/>
</dbReference>